<dbReference type="PANTHER" id="PTHR43895:SF32">
    <property type="entry name" value="SERINE_THREONINE-PROTEIN KINASE CHK1"/>
    <property type="match status" value="1"/>
</dbReference>
<dbReference type="SMART" id="SM00220">
    <property type="entry name" value="S_TKc"/>
    <property type="match status" value="1"/>
</dbReference>
<evidence type="ECO:0000256" key="9">
    <source>
        <dbReference type="PROSITE-ProRule" id="PRU10141"/>
    </source>
</evidence>
<dbReference type="EMBL" id="HBHX01058790">
    <property type="protein sequence ID" value="CAE0138837.1"/>
    <property type="molecule type" value="Transcribed_RNA"/>
</dbReference>
<gene>
    <name evidence="13" type="ORF">HERI1096_LOCUS32449</name>
</gene>
<dbReference type="AlphaFoldDB" id="A0A7S3BL87"/>
<dbReference type="SUPFAM" id="SSF56112">
    <property type="entry name" value="Protein kinase-like (PK-like)"/>
    <property type="match status" value="1"/>
</dbReference>
<dbReference type="PANTHER" id="PTHR43895">
    <property type="entry name" value="CALCIUM/CALMODULIN-DEPENDENT PROTEIN KINASE KINASE-RELATED"/>
    <property type="match status" value="1"/>
</dbReference>
<evidence type="ECO:0000259" key="12">
    <source>
        <dbReference type="PROSITE" id="PS50011"/>
    </source>
</evidence>
<feature type="domain" description="Protein kinase" evidence="12">
    <location>
        <begin position="11"/>
        <end position="293"/>
    </location>
</feature>
<keyword evidence="5" id="KW-0418">Kinase</keyword>
<dbReference type="FunFam" id="1.10.510.10:FF:000571">
    <property type="entry name" value="Maternal embryonic leucine zipper kinase"/>
    <property type="match status" value="1"/>
</dbReference>
<proteinExistence type="inferred from homology"/>
<dbReference type="InterPro" id="IPR017441">
    <property type="entry name" value="Protein_kinase_ATP_BS"/>
</dbReference>
<keyword evidence="6 9" id="KW-0067">ATP-binding</keyword>
<evidence type="ECO:0000256" key="4">
    <source>
        <dbReference type="ARBA" id="ARBA00022741"/>
    </source>
</evidence>
<keyword evidence="2 10" id="KW-0723">Serine/threonine-protein kinase</keyword>
<organism evidence="13">
    <name type="scientific">Haptolina ericina</name>
    <dbReference type="NCBI Taxonomy" id="156174"/>
    <lineage>
        <taxon>Eukaryota</taxon>
        <taxon>Haptista</taxon>
        <taxon>Haptophyta</taxon>
        <taxon>Prymnesiophyceae</taxon>
        <taxon>Prymnesiales</taxon>
        <taxon>Prymnesiaceae</taxon>
        <taxon>Haptolina</taxon>
    </lineage>
</organism>
<accession>A0A7S3BL87</accession>
<dbReference type="EC" id="2.7.11.1" evidence="1"/>
<dbReference type="PROSITE" id="PS00108">
    <property type="entry name" value="PROTEIN_KINASE_ST"/>
    <property type="match status" value="1"/>
</dbReference>
<dbReference type="GO" id="GO:0004674">
    <property type="term" value="F:protein serine/threonine kinase activity"/>
    <property type="evidence" value="ECO:0007669"/>
    <property type="project" value="UniProtKB-KW"/>
</dbReference>
<protein>
    <recommendedName>
        <fullName evidence="1">non-specific serine/threonine protein kinase</fullName>
        <ecNumber evidence="1">2.7.11.1</ecNumber>
    </recommendedName>
</protein>
<dbReference type="Gene3D" id="1.10.510.10">
    <property type="entry name" value="Transferase(Phosphotransferase) domain 1"/>
    <property type="match status" value="1"/>
</dbReference>
<dbReference type="PROSITE" id="PS50011">
    <property type="entry name" value="PROTEIN_KINASE_DOM"/>
    <property type="match status" value="1"/>
</dbReference>
<evidence type="ECO:0000256" key="6">
    <source>
        <dbReference type="ARBA" id="ARBA00022840"/>
    </source>
</evidence>
<comment type="similarity">
    <text evidence="10">Belongs to the protein kinase superfamily.</text>
</comment>
<dbReference type="PROSITE" id="PS00107">
    <property type="entry name" value="PROTEIN_KINASE_ATP"/>
    <property type="match status" value="1"/>
</dbReference>
<comment type="catalytic activity">
    <reaction evidence="7">
        <text>L-threonyl-[protein] + ATP = O-phospho-L-threonyl-[protein] + ADP + H(+)</text>
        <dbReference type="Rhea" id="RHEA:46608"/>
        <dbReference type="Rhea" id="RHEA-COMP:11060"/>
        <dbReference type="Rhea" id="RHEA-COMP:11605"/>
        <dbReference type="ChEBI" id="CHEBI:15378"/>
        <dbReference type="ChEBI" id="CHEBI:30013"/>
        <dbReference type="ChEBI" id="CHEBI:30616"/>
        <dbReference type="ChEBI" id="CHEBI:61977"/>
        <dbReference type="ChEBI" id="CHEBI:456216"/>
        <dbReference type="EC" id="2.7.11.1"/>
    </reaction>
</comment>
<keyword evidence="3" id="KW-0808">Transferase</keyword>
<dbReference type="Pfam" id="PF00069">
    <property type="entry name" value="Pkinase"/>
    <property type="match status" value="1"/>
</dbReference>
<evidence type="ECO:0000256" key="8">
    <source>
        <dbReference type="ARBA" id="ARBA00048679"/>
    </source>
</evidence>
<evidence type="ECO:0000256" key="5">
    <source>
        <dbReference type="ARBA" id="ARBA00022777"/>
    </source>
</evidence>
<evidence type="ECO:0000256" key="1">
    <source>
        <dbReference type="ARBA" id="ARBA00012513"/>
    </source>
</evidence>
<evidence type="ECO:0000256" key="10">
    <source>
        <dbReference type="RuleBase" id="RU000304"/>
    </source>
</evidence>
<feature type="binding site" evidence="9">
    <location>
        <position position="41"/>
    </location>
    <ligand>
        <name>ATP</name>
        <dbReference type="ChEBI" id="CHEBI:30616"/>
    </ligand>
</feature>
<comment type="catalytic activity">
    <reaction evidence="8">
        <text>L-seryl-[protein] + ATP = O-phospho-L-seryl-[protein] + ADP + H(+)</text>
        <dbReference type="Rhea" id="RHEA:17989"/>
        <dbReference type="Rhea" id="RHEA-COMP:9863"/>
        <dbReference type="Rhea" id="RHEA-COMP:11604"/>
        <dbReference type="ChEBI" id="CHEBI:15378"/>
        <dbReference type="ChEBI" id="CHEBI:29999"/>
        <dbReference type="ChEBI" id="CHEBI:30616"/>
        <dbReference type="ChEBI" id="CHEBI:83421"/>
        <dbReference type="ChEBI" id="CHEBI:456216"/>
        <dbReference type="EC" id="2.7.11.1"/>
    </reaction>
</comment>
<evidence type="ECO:0000313" key="13">
    <source>
        <dbReference type="EMBL" id="CAE0138837.1"/>
    </source>
</evidence>
<evidence type="ECO:0000256" key="7">
    <source>
        <dbReference type="ARBA" id="ARBA00047899"/>
    </source>
</evidence>
<dbReference type="InterPro" id="IPR011009">
    <property type="entry name" value="Kinase-like_dom_sf"/>
</dbReference>
<feature type="compositionally biased region" description="Low complexity" evidence="11">
    <location>
        <begin position="322"/>
        <end position="337"/>
    </location>
</feature>
<reference evidence="13" key="1">
    <citation type="submission" date="2021-01" db="EMBL/GenBank/DDBJ databases">
        <authorList>
            <person name="Corre E."/>
            <person name="Pelletier E."/>
            <person name="Niang G."/>
            <person name="Scheremetjew M."/>
            <person name="Finn R."/>
            <person name="Kale V."/>
            <person name="Holt S."/>
            <person name="Cochrane G."/>
            <person name="Meng A."/>
            <person name="Brown T."/>
            <person name="Cohen L."/>
        </authorList>
    </citation>
    <scope>NUCLEOTIDE SEQUENCE</scope>
    <source>
        <strain evidence="13">CCMP281</strain>
    </source>
</reference>
<name>A0A7S3BL87_9EUKA</name>
<keyword evidence="4 9" id="KW-0547">Nucleotide-binding</keyword>
<dbReference type="InterPro" id="IPR008271">
    <property type="entry name" value="Ser/Thr_kinase_AS"/>
</dbReference>
<sequence>MTKLQVGRFQLEEGAQLGAGGYGVVVKALDTQSGSIVAAKKIDKRKMKGDAIEREVMLMRMLNHPNVIAVLDQVEMDTTIFIFMELATKGELFGRVIQSGSLTEADARPYFTQLMNAVKFMHDKGVAHRDLKLENVLLLTGEAGSACKIIDWGLAHQHEMLPGGEVRSEMVHSRCGSRSYMAPEVVAAKDKTGRKGPGYEAFGADVWSLGVCMFAMLVGFFPFDRAEPESDWRARKCYEAQLSGLSTVDTIFSFYPRKKLSISPAAKRLLDSMLVFSPARRATMEEVLGSSWLAPTDVVQMRRQVRLGLAPLEREASGECDSTASSAPTSACPSQSSEKATGGSPTGAADSWATTAVGISLASARGLAGGNRRASDTASVSSAGSSVKRSVARLDKLVHVL</sequence>
<dbReference type="GO" id="GO:0007165">
    <property type="term" value="P:signal transduction"/>
    <property type="evidence" value="ECO:0007669"/>
    <property type="project" value="TreeGrafter"/>
</dbReference>
<evidence type="ECO:0000256" key="11">
    <source>
        <dbReference type="SAM" id="MobiDB-lite"/>
    </source>
</evidence>
<evidence type="ECO:0000256" key="3">
    <source>
        <dbReference type="ARBA" id="ARBA00022679"/>
    </source>
</evidence>
<dbReference type="GO" id="GO:0005524">
    <property type="term" value="F:ATP binding"/>
    <property type="evidence" value="ECO:0007669"/>
    <property type="project" value="UniProtKB-UniRule"/>
</dbReference>
<evidence type="ECO:0000256" key="2">
    <source>
        <dbReference type="ARBA" id="ARBA00022527"/>
    </source>
</evidence>
<feature type="region of interest" description="Disordered" evidence="11">
    <location>
        <begin position="318"/>
        <end position="348"/>
    </location>
</feature>
<dbReference type="InterPro" id="IPR000719">
    <property type="entry name" value="Prot_kinase_dom"/>
</dbReference>